<feature type="compositionally biased region" description="Polar residues" evidence="1">
    <location>
        <begin position="368"/>
        <end position="387"/>
    </location>
</feature>
<feature type="compositionally biased region" description="Polar residues" evidence="1">
    <location>
        <begin position="618"/>
        <end position="628"/>
    </location>
</feature>
<feature type="compositionally biased region" description="Polar residues" evidence="1">
    <location>
        <begin position="465"/>
        <end position="481"/>
    </location>
</feature>
<feature type="compositionally biased region" description="Basic and acidic residues" evidence="1">
    <location>
        <begin position="523"/>
        <end position="535"/>
    </location>
</feature>
<accession>A0A2B7Y5B2</accession>
<feature type="compositionally biased region" description="Polar residues" evidence="1">
    <location>
        <begin position="396"/>
        <end position="432"/>
    </location>
</feature>
<comment type="caution">
    <text evidence="3">The sequence shown here is derived from an EMBL/GenBank/DDBJ whole genome shotgun (WGS) entry which is preliminary data.</text>
</comment>
<feature type="region of interest" description="Disordered" evidence="1">
    <location>
        <begin position="294"/>
        <end position="826"/>
    </location>
</feature>
<evidence type="ECO:0000313" key="4">
    <source>
        <dbReference type="Proteomes" id="UP000223968"/>
    </source>
</evidence>
<feature type="compositionally biased region" description="Polar residues" evidence="1">
    <location>
        <begin position="155"/>
        <end position="180"/>
    </location>
</feature>
<feature type="compositionally biased region" description="Low complexity" evidence="1">
    <location>
        <begin position="804"/>
        <end position="814"/>
    </location>
</feature>
<evidence type="ECO:0000256" key="2">
    <source>
        <dbReference type="SAM" id="Phobius"/>
    </source>
</evidence>
<feature type="transmembrane region" description="Helical" evidence="2">
    <location>
        <begin position="6"/>
        <end position="29"/>
    </location>
</feature>
<name>A0A2B7Y5B2_9EURO</name>
<feature type="compositionally biased region" description="Pro residues" evidence="1">
    <location>
        <begin position="683"/>
        <end position="693"/>
    </location>
</feature>
<keyword evidence="2" id="KW-1133">Transmembrane helix</keyword>
<feature type="compositionally biased region" description="Polar residues" evidence="1">
    <location>
        <begin position="660"/>
        <end position="669"/>
    </location>
</feature>
<feature type="compositionally biased region" description="Low complexity" evidence="1">
    <location>
        <begin position="596"/>
        <end position="610"/>
    </location>
</feature>
<dbReference type="EMBL" id="PDNB01000018">
    <property type="protein sequence ID" value="PGH16319.1"/>
    <property type="molecule type" value="Genomic_DNA"/>
</dbReference>
<evidence type="ECO:0000256" key="1">
    <source>
        <dbReference type="SAM" id="MobiDB-lite"/>
    </source>
</evidence>
<feature type="compositionally biased region" description="Polar residues" evidence="1">
    <location>
        <begin position="346"/>
        <end position="358"/>
    </location>
</feature>
<dbReference type="AlphaFoldDB" id="A0A2B7Y5B2"/>
<organism evidence="3 4">
    <name type="scientific">Helicocarpus griseus UAMH5409</name>
    <dbReference type="NCBI Taxonomy" id="1447875"/>
    <lineage>
        <taxon>Eukaryota</taxon>
        <taxon>Fungi</taxon>
        <taxon>Dikarya</taxon>
        <taxon>Ascomycota</taxon>
        <taxon>Pezizomycotina</taxon>
        <taxon>Eurotiomycetes</taxon>
        <taxon>Eurotiomycetidae</taxon>
        <taxon>Onygenales</taxon>
        <taxon>Ajellomycetaceae</taxon>
        <taxon>Helicocarpus</taxon>
    </lineage>
</organism>
<feature type="compositionally biased region" description="Basic and acidic residues" evidence="1">
    <location>
        <begin position="737"/>
        <end position="747"/>
    </location>
</feature>
<feature type="compositionally biased region" description="Polar residues" evidence="1">
    <location>
        <begin position="583"/>
        <end position="595"/>
    </location>
</feature>
<keyword evidence="2" id="KW-0812">Transmembrane</keyword>
<sequence>MALSEVVVISVTCSVTFLLSLLLVTIICLHFRQRRTPNSNVLLDPEFYPQSRGLFRTSAAFPYSSVRQAQWSEIGSMENMQDNASGGIQEPPPCHLSDGRFSRMSSSSTRNSRRLQKRPTRDIQLARMQPRPARVAPSVSESIDSLPPNVAELQAENTPKQTPELPQNGSNAEASSSRITSWPPATASRSYNDITATARAELRGDSKLAKQRSEGILNQAPGSPPRQPVPPLPAVPPSGISHLPTHDSMLISNKSLDTAGSSILDDPIGDNPNNLEATRGQTLRAQDRYAPAAGWVPASTGSGSVSRIPQAMSPRRYSLTSAGSHKPSEEFSSPRRSASIHYPERSTYNWGMQSSTSHHPPYVPPSGLSRSLTSGPLNQNNMHGQTRQPPPVCGLNQHSRNQHTGPVVSTSMLETGRNSGTGQQVSTANNGGASIGARGSTSPQPTPPMKPPAERYRKGHRRQSSVRMSISQQNPNQTSLPPTIEEPEDASRQSTPKLKAANEVPGGKASFGIDSAADNPFDSVDKKSEQDKADKSTPTPIQRDLKSGGLVTASSSDDSKSSKALTVEKPVEKPNIPRRSPLRRNSTGAKSPQYQSTRSATLIPTTTTATGHSRHHSTSATTPSSIPRSISLKHHTNSTPKVDKEEKDSCGGDRPVKTNACASRTSPKQMDTDTEVSDATKPRPLPILPPAMPLSPAFNQLPRPPKFRGALTTIESVSNIAAPEEVVTGGSGSENLNNKENDGNDSGKDDDDSNGTMTPRASRFHYRHVAREGGVEAQDLQNETPRGKPEFTTPLKEGAEQTVPSSSSSLLTTPGSIYDQYGFLKE</sequence>
<dbReference type="Proteomes" id="UP000223968">
    <property type="component" value="Unassembled WGS sequence"/>
</dbReference>
<protein>
    <submittedName>
        <fullName evidence="3">Uncharacterized protein</fullName>
    </submittedName>
</protein>
<reference evidence="3 4" key="1">
    <citation type="submission" date="2017-10" db="EMBL/GenBank/DDBJ databases">
        <title>Comparative genomics in systemic dimorphic fungi from Ajellomycetaceae.</title>
        <authorList>
            <person name="Munoz J.F."/>
            <person name="Mcewen J.G."/>
            <person name="Clay O.K."/>
            <person name="Cuomo C.A."/>
        </authorList>
    </citation>
    <scope>NUCLEOTIDE SEQUENCE [LARGE SCALE GENOMIC DNA]</scope>
    <source>
        <strain evidence="3 4">UAMH5409</strain>
    </source>
</reference>
<feature type="region of interest" description="Disordered" evidence="1">
    <location>
        <begin position="79"/>
        <end position="192"/>
    </location>
</feature>
<feature type="compositionally biased region" description="Basic and acidic residues" evidence="1">
    <location>
        <begin position="641"/>
        <end position="656"/>
    </location>
</feature>
<proteinExistence type="predicted"/>
<dbReference type="OrthoDB" id="4185794at2759"/>
<gene>
    <name evidence="3" type="ORF">AJ79_01861</name>
</gene>
<evidence type="ECO:0000313" key="3">
    <source>
        <dbReference type="EMBL" id="PGH16319.1"/>
    </source>
</evidence>
<keyword evidence="4" id="KW-1185">Reference proteome</keyword>
<keyword evidence="2" id="KW-0472">Membrane</keyword>